<organism evidence="3 4">
    <name type="scientific">Rugosimonospora africana</name>
    <dbReference type="NCBI Taxonomy" id="556532"/>
    <lineage>
        <taxon>Bacteria</taxon>
        <taxon>Bacillati</taxon>
        <taxon>Actinomycetota</taxon>
        <taxon>Actinomycetes</taxon>
        <taxon>Micromonosporales</taxon>
        <taxon>Micromonosporaceae</taxon>
        <taxon>Rugosimonospora</taxon>
    </lineage>
</organism>
<dbReference type="RefSeq" id="WP_203919040.1">
    <property type="nucleotide sequence ID" value="NZ_BONZ01000034.1"/>
</dbReference>
<keyword evidence="4" id="KW-1185">Reference proteome</keyword>
<evidence type="ECO:0000256" key="1">
    <source>
        <dbReference type="SAM" id="MobiDB-lite"/>
    </source>
</evidence>
<keyword evidence="2" id="KW-0472">Membrane</keyword>
<dbReference type="Proteomes" id="UP000642748">
    <property type="component" value="Unassembled WGS sequence"/>
</dbReference>
<name>A0A8J3QR62_9ACTN</name>
<proteinExistence type="predicted"/>
<protein>
    <submittedName>
        <fullName evidence="3">Uncharacterized protein</fullName>
    </submittedName>
</protein>
<feature type="transmembrane region" description="Helical" evidence="2">
    <location>
        <begin position="129"/>
        <end position="151"/>
    </location>
</feature>
<feature type="compositionally biased region" description="Pro residues" evidence="1">
    <location>
        <begin position="18"/>
        <end position="32"/>
    </location>
</feature>
<dbReference type="AlphaFoldDB" id="A0A8J3QR62"/>
<gene>
    <name evidence="3" type="ORF">Raf01_35760</name>
</gene>
<reference evidence="3" key="1">
    <citation type="submission" date="2021-01" db="EMBL/GenBank/DDBJ databases">
        <title>Whole genome shotgun sequence of Rugosimonospora africana NBRC 104875.</title>
        <authorList>
            <person name="Komaki H."/>
            <person name="Tamura T."/>
        </authorList>
    </citation>
    <scope>NUCLEOTIDE SEQUENCE</scope>
    <source>
        <strain evidence="3">NBRC 104875</strain>
    </source>
</reference>
<sequence>MGASGEPEPENPRLPAVALPPEPEPENLPLPAAPPVSAAALLPESRRWPWSRDSVLGPVLILSLPLMFCCLTSPLSLFLAVAGDPVTPCDRACMDQLTAEKTAAFDAGLLAVGGSLVALAVAWSPRVPTAVRIAALICGLVAAAPFPYLYFR</sequence>
<feature type="transmembrane region" description="Helical" evidence="2">
    <location>
        <begin position="55"/>
        <end position="82"/>
    </location>
</feature>
<accession>A0A8J3QR62</accession>
<dbReference type="EMBL" id="BONZ01000034">
    <property type="protein sequence ID" value="GIH15404.1"/>
    <property type="molecule type" value="Genomic_DNA"/>
</dbReference>
<keyword evidence="2" id="KW-1133">Transmembrane helix</keyword>
<feature type="region of interest" description="Disordered" evidence="1">
    <location>
        <begin position="1"/>
        <end position="32"/>
    </location>
</feature>
<keyword evidence="2" id="KW-0812">Transmembrane</keyword>
<evidence type="ECO:0000313" key="4">
    <source>
        <dbReference type="Proteomes" id="UP000642748"/>
    </source>
</evidence>
<comment type="caution">
    <text evidence="3">The sequence shown here is derived from an EMBL/GenBank/DDBJ whole genome shotgun (WGS) entry which is preliminary data.</text>
</comment>
<evidence type="ECO:0000256" key="2">
    <source>
        <dbReference type="SAM" id="Phobius"/>
    </source>
</evidence>
<evidence type="ECO:0000313" key="3">
    <source>
        <dbReference type="EMBL" id="GIH15404.1"/>
    </source>
</evidence>
<feature type="transmembrane region" description="Helical" evidence="2">
    <location>
        <begin position="103"/>
        <end position="123"/>
    </location>
</feature>